<dbReference type="InterPro" id="IPR050237">
    <property type="entry name" value="ATP-dep_AMP-bd_enzyme"/>
</dbReference>
<dbReference type="RefSeq" id="WP_197953904.1">
    <property type="nucleotide sequence ID" value="NZ_CP065668.1"/>
</dbReference>
<dbReference type="PANTHER" id="PTHR43767:SF1">
    <property type="entry name" value="NONRIBOSOMAL PEPTIDE SYNTHASE PES1 (EUROFUNG)-RELATED"/>
    <property type="match status" value="1"/>
</dbReference>
<dbReference type="GO" id="GO:0016878">
    <property type="term" value="F:acid-thiol ligase activity"/>
    <property type="evidence" value="ECO:0007669"/>
    <property type="project" value="UniProtKB-ARBA"/>
</dbReference>
<dbReference type="Gene3D" id="3.40.50.12780">
    <property type="entry name" value="N-terminal domain of ligase-like"/>
    <property type="match status" value="1"/>
</dbReference>
<evidence type="ECO:0000256" key="2">
    <source>
        <dbReference type="ARBA" id="ARBA00022598"/>
    </source>
</evidence>
<dbReference type="InterPro" id="IPR000873">
    <property type="entry name" value="AMP-dep_synth/lig_dom"/>
</dbReference>
<protein>
    <submittedName>
        <fullName evidence="5">AMP-binding protein</fullName>
    </submittedName>
</protein>
<proteinExistence type="inferred from homology"/>
<name>A0A7T2S0D0_DELAC</name>
<evidence type="ECO:0000259" key="3">
    <source>
        <dbReference type="Pfam" id="PF00501"/>
    </source>
</evidence>
<evidence type="ECO:0000256" key="1">
    <source>
        <dbReference type="ARBA" id="ARBA00006432"/>
    </source>
</evidence>
<dbReference type="PROSITE" id="PS00455">
    <property type="entry name" value="AMP_BINDING"/>
    <property type="match status" value="1"/>
</dbReference>
<dbReference type="SUPFAM" id="SSF56801">
    <property type="entry name" value="Acetyl-CoA synthetase-like"/>
    <property type="match status" value="1"/>
</dbReference>
<dbReference type="EMBL" id="CP065668">
    <property type="protein sequence ID" value="QPS06262.1"/>
    <property type="molecule type" value="Genomic_DNA"/>
</dbReference>
<dbReference type="InterPro" id="IPR042099">
    <property type="entry name" value="ANL_N_sf"/>
</dbReference>
<dbReference type="AlphaFoldDB" id="A0A7T2S0D0"/>
<comment type="similarity">
    <text evidence="1">Belongs to the ATP-dependent AMP-binding enzyme family.</text>
</comment>
<dbReference type="Gene3D" id="3.30.300.30">
    <property type="match status" value="1"/>
</dbReference>
<accession>A0A7T2S0D0</accession>
<dbReference type="FunFam" id="3.30.300.30:FF:000008">
    <property type="entry name" value="2,3-dihydroxybenzoate-AMP ligase"/>
    <property type="match status" value="1"/>
</dbReference>
<dbReference type="Proteomes" id="UP000594778">
    <property type="component" value="Chromosome"/>
</dbReference>
<reference evidence="5 6" key="1">
    <citation type="submission" date="2020-12" db="EMBL/GenBank/DDBJ databases">
        <title>FDA dAtabase for Regulatory Grade micrObial Sequences (FDA-ARGOS): Supporting development and validation of Infectious Disease Dx tests.</title>
        <authorList>
            <person name="Sproer C."/>
            <person name="Gronow S."/>
            <person name="Severitt S."/>
            <person name="Schroder I."/>
            <person name="Tallon L."/>
            <person name="Sadzewicz L."/>
            <person name="Zhao X."/>
            <person name="Boylan J."/>
            <person name="Ott S."/>
            <person name="Bowen H."/>
            <person name="Vavikolanu K."/>
            <person name="Mehta A."/>
            <person name="Aluvathingal J."/>
            <person name="Nadendla S."/>
            <person name="Lowell S."/>
            <person name="Myers T."/>
            <person name="Yan Y."/>
            <person name="Sichtig H."/>
        </authorList>
    </citation>
    <scope>NUCLEOTIDE SEQUENCE [LARGE SCALE GENOMIC DNA]</scope>
    <source>
        <strain evidence="5 6">FDAARGOS_909</strain>
    </source>
</reference>
<evidence type="ECO:0000259" key="4">
    <source>
        <dbReference type="Pfam" id="PF13193"/>
    </source>
</evidence>
<sequence length="553" mass="59192">MSAAPSHGRPWLGLYAPGQPAEMQPQFSSMLDLFDASLAAAPGCAIVRYFDGGLNLRELDHAASALARALQARGFAAGDRLALYTQNNPAFVIGLVAAWKLGGIAVPVNPMNRQRELHYILHNAGAQALLCLDQLYLDVAREVHAAGGLPLATVVTTSALDWQTRNDARVLGDGPRLPVADGTLDLLALVQAGGQPAPLARRPTAGDTAVITYTSGTTGQPKGAMNTHGNLAFNAQTYRDWIGITADDSVLGLAPLFHITGLVGHVALALLVPCPLVLSHRFHPETMLESMREHRPSFTIGAITAFVALMNHPGVSREDFRSFKAMYSGGAPIAPAVIQAFEQLSGLAIHNAFGMTETCSPTHFVPLGARAPVDPASGALSIGVPVYGTVVRIIDDQHREAAPGEIGEIVSAGPQIMSGYWNLPEATAAAMFEGGLRTGDVGFMDERGWFYLVDRKKDMINAAGYKVWPREVEDVLYTHPAVREAAVIGVPDDYRGETVKAVVSLKAGRQAAPEELIAHCKAHMAAYKVPRIVELREELPKTVTGKILRRQLR</sequence>
<organism evidence="5 6">
    <name type="scientific">Delftia acidovorans</name>
    <name type="common">Pseudomonas acidovorans</name>
    <name type="synonym">Comamonas acidovorans</name>
    <dbReference type="NCBI Taxonomy" id="80866"/>
    <lineage>
        <taxon>Bacteria</taxon>
        <taxon>Pseudomonadati</taxon>
        <taxon>Pseudomonadota</taxon>
        <taxon>Betaproteobacteria</taxon>
        <taxon>Burkholderiales</taxon>
        <taxon>Comamonadaceae</taxon>
        <taxon>Delftia</taxon>
    </lineage>
</organism>
<dbReference type="Pfam" id="PF00501">
    <property type="entry name" value="AMP-binding"/>
    <property type="match status" value="1"/>
</dbReference>
<feature type="domain" description="AMP-binding enzyme C-terminal" evidence="4">
    <location>
        <begin position="471"/>
        <end position="546"/>
    </location>
</feature>
<evidence type="ECO:0000313" key="5">
    <source>
        <dbReference type="EMBL" id="QPS06262.1"/>
    </source>
</evidence>
<keyword evidence="2" id="KW-0436">Ligase</keyword>
<dbReference type="InterPro" id="IPR020845">
    <property type="entry name" value="AMP-binding_CS"/>
</dbReference>
<feature type="domain" description="AMP-dependent synthetase/ligase" evidence="3">
    <location>
        <begin position="46"/>
        <end position="421"/>
    </location>
</feature>
<gene>
    <name evidence="5" type="ORF">I6G66_18305</name>
</gene>
<dbReference type="InterPro" id="IPR025110">
    <property type="entry name" value="AMP-bd_C"/>
</dbReference>
<dbReference type="PANTHER" id="PTHR43767">
    <property type="entry name" value="LONG-CHAIN-FATTY-ACID--COA LIGASE"/>
    <property type="match status" value="1"/>
</dbReference>
<dbReference type="InterPro" id="IPR045851">
    <property type="entry name" value="AMP-bd_C_sf"/>
</dbReference>
<dbReference type="Pfam" id="PF13193">
    <property type="entry name" value="AMP-binding_C"/>
    <property type="match status" value="1"/>
</dbReference>
<evidence type="ECO:0000313" key="6">
    <source>
        <dbReference type="Proteomes" id="UP000594778"/>
    </source>
</evidence>